<dbReference type="KEGG" id="vg:14477157"/>
<proteinExistence type="predicted"/>
<dbReference type="Proteomes" id="UP000011138">
    <property type="component" value="Segment"/>
</dbReference>
<accession>L7TIR9</accession>
<name>L7TIR9_9CAUD</name>
<sequence length="170" mass="19637">MDVTTAIETLVSHLSARLAVPVRVSGMEDERPVPVVLIEDWDITDRTYHNSAFSGQAVDPEDGVEKRYHRFYYDMRVELVVRHHDDVLAHRVLDSLRSELAMVREEPHLFHDDLNDLKMRGSGGINHQFIEPKETELQQAIVLSSFHEVKRAISQYDTIEDILNDFTIID</sequence>
<keyword evidence="2" id="KW-1185">Reference proteome</keyword>
<dbReference type="RefSeq" id="YP_007379098.1">
    <property type="nucleotide sequence ID" value="NC_020159.1"/>
</dbReference>
<evidence type="ECO:0000313" key="1">
    <source>
        <dbReference type="EMBL" id="AGC34288.1"/>
    </source>
</evidence>
<dbReference type="OrthoDB" id="11769at10239"/>
<reference evidence="1 2" key="1">
    <citation type="journal article" date="2013" name="J. Virol.">
        <title>Insights into head-tailed viruses infecting extremely halophilic archaea.</title>
        <authorList>
            <person name="Pietila M.K."/>
            <person name="Laurinmaki P."/>
            <person name="Russell D.A."/>
            <person name="Ko C.C."/>
            <person name="Jacobs-Sera D."/>
            <person name="Butcher S.J."/>
            <person name="Bamford D.H."/>
            <person name="Hendrix R.W."/>
        </authorList>
    </citation>
    <scope>NUCLEOTIDE SEQUENCE [LARGE SCALE GENOMIC DNA]</scope>
</reference>
<evidence type="ECO:0000313" key="2">
    <source>
        <dbReference type="Proteomes" id="UP000011138"/>
    </source>
</evidence>
<organism evidence="1 2">
    <name type="scientific">Halorubrum sodomense tailed virus 2</name>
    <dbReference type="NCBI Taxonomy" id="1262527"/>
    <lineage>
        <taxon>Viruses</taxon>
        <taxon>Duplodnaviria</taxon>
        <taxon>Heunggongvirae</taxon>
        <taxon>Uroviricota</taxon>
        <taxon>Caudoviricetes</taxon>
        <taxon>Thumleimavirales</taxon>
        <taxon>Hafunaviridae</taxon>
        <taxon>Mincapvirus</taxon>
        <taxon>Mincapvirus eilatense</taxon>
        <taxon>Mincapvirus HSTV2</taxon>
    </lineage>
</organism>
<protein>
    <submittedName>
        <fullName evidence="1">Uncharacterized protein</fullName>
    </submittedName>
</protein>
<gene>
    <name evidence="1" type="primary">19</name>
    <name evidence="1" type="ORF">HSTV2_19</name>
</gene>
<dbReference type="EMBL" id="KC117376">
    <property type="protein sequence ID" value="AGC34288.1"/>
    <property type="molecule type" value="Genomic_DNA"/>
</dbReference>
<dbReference type="GeneID" id="14477157"/>